<dbReference type="Gene3D" id="3.40.50.1820">
    <property type="entry name" value="alpha/beta hydrolase"/>
    <property type="match status" value="1"/>
</dbReference>
<accession>A0A848DGW7</accession>
<dbReference type="GO" id="GO:0004806">
    <property type="term" value="F:triacylglycerol lipase activity"/>
    <property type="evidence" value="ECO:0007669"/>
    <property type="project" value="InterPro"/>
</dbReference>
<reference evidence="2 3" key="1">
    <citation type="submission" date="2020-04" db="EMBL/GenBank/DDBJ databases">
        <authorList>
            <person name="Klaysubun C."/>
            <person name="Duangmal K."/>
            <person name="Lipun K."/>
        </authorList>
    </citation>
    <scope>NUCLEOTIDE SEQUENCE [LARGE SCALE GENOMIC DNA]</scope>
    <source>
        <strain evidence="2 3">DSM 45300</strain>
    </source>
</reference>
<keyword evidence="1" id="KW-0732">Signal</keyword>
<feature type="chain" id="PRO_5038810812" evidence="1">
    <location>
        <begin position="26"/>
        <end position="386"/>
    </location>
</feature>
<keyword evidence="3" id="KW-1185">Reference proteome</keyword>
<dbReference type="Proteomes" id="UP000586918">
    <property type="component" value="Unassembled WGS sequence"/>
</dbReference>
<dbReference type="AlphaFoldDB" id="A0A848DGW7"/>
<evidence type="ECO:0000256" key="1">
    <source>
        <dbReference type="SAM" id="SignalP"/>
    </source>
</evidence>
<dbReference type="InterPro" id="IPR005152">
    <property type="entry name" value="Lipase_secreted"/>
</dbReference>
<comment type="caution">
    <text evidence="2">The sequence shown here is derived from an EMBL/GenBank/DDBJ whole genome shotgun (WGS) entry which is preliminary data.</text>
</comment>
<protein>
    <submittedName>
        <fullName evidence="2">Lipase</fullName>
    </submittedName>
</protein>
<dbReference type="Gene3D" id="1.10.260.130">
    <property type="match status" value="1"/>
</dbReference>
<dbReference type="PIRSF" id="PIRSF029171">
    <property type="entry name" value="Esterase_LipA"/>
    <property type="match status" value="1"/>
</dbReference>
<dbReference type="PANTHER" id="PTHR34853:SF1">
    <property type="entry name" value="LIPASE 5"/>
    <property type="match status" value="1"/>
</dbReference>
<evidence type="ECO:0000313" key="3">
    <source>
        <dbReference type="Proteomes" id="UP000586918"/>
    </source>
</evidence>
<dbReference type="PANTHER" id="PTHR34853">
    <property type="match status" value="1"/>
</dbReference>
<feature type="signal peptide" evidence="1">
    <location>
        <begin position="1"/>
        <end position="25"/>
    </location>
</feature>
<dbReference type="Pfam" id="PF03583">
    <property type="entry name" value="LIP"/>
    <property type="match status" value="1"/>
</dbReference>
<dbReference type="SUPFAM" id="SSF53474">
    <property type="entry name" value="alpha/beta-Hydrolases"/>
    <property type="match status" value="1"/>
</dbReference>
<gene>
    <name evidence="2" type="ORF">HF519_09240</name>
</gene>
<sequence length="386" mass="38414">MRLTLIIAAGLALAFSLAGTPAASAVPADDPQPGALLAADPAPALIAPPVSLPGRAWSLLYRSTSATGEPNVVSGTLLLPPGEWTGPGERPVVSYAVGTHGLGDQCAPSAQLASGTEQELGLVQQALARGWAVVVTDYEGLGTPGDHTYVVARSEGRAVLDAVRAAVVVPTAGLSADAPVGIWGYSQGGGAAAAAAEQAAVYAPELDVRGVAAGGVPADLAAVFASGSDSPQATGLIVAATAGFDAAYPELALRDLLTPAGQALYDDVRDDCVSEIVAKGLPFTAEGLSAVPDALAGDEVRDRLAENDAGSVAPAFPALVYHGGADELIPATQGRGLRADWCAHGATVQYTELPGAEHVGGAVLGGPAAVSWLADRFAGLPAPTSC</sequence>
<name>A0A848DGW7_9PSEU</name>
<organism evidence="2 3">
    <name type="scientific">Pseudonocardia bannensis</name>
    <dbReference type="NCBI Taxonomy" id="630973"/>
    <lineage>
        <taxon>Bacteria</taxon>
        <taxon>Bacillati</taxon>
        <taxon>Actinomycetota</taxon>
        <taxon>Actinomycetes</taxon>
        <taxon>Pseudonocardiales</taxon>
        <taxon>Pseudonocardiaceae</taxon>
        <taxon>Pseudonocardia</taxon>
    </lineage>
</organism>
<proteinExistence type="predicted"/>
<dbReference type="InterPro" id="IPR029058">
    <property type="entry name" value="AB_hydrolase_fold"/>
</dbReference>
<dbReference type="EMBL" id="JAAXKZ010000024">
    <property type="protein sequence ID" value="NMH91761.1"/>
    <property type="molecule type" value="Genomic_DNA"/>
</dbReference>
<evidence type="ECO:0000313" key="2">
    <source>
        <dbReference type="EMBL" id="NMH91761.1"/>
    </source>
</evidence>
<dbReference type="GO" id="GO:0016042">
    <property type="term" value="P:lipid catabolic process"/>
    <property type="evidence" value="ECO:0007669"/>
    <property type="project" value="InterPro"/>
</dbReference>